<dbReference type="KEGG" id="qsa:O6P43_003514"/>
<dbReference type="InterPro" id="IPR051708">
    <property type="entry name" value="Plant_Aspart_Prot_A1"/>
</dbReference>
<feature type="chain" id="PRO_5041928351" evidence="6">
    <location>
        <begin position="26"/>
        <end position="447"/>
    </location>
</feature>
<accession>A0AAD7QEU2</accession>
<dbReference type="EMBL" id="JARAOO010000002">
    <property type="protein sequence ID" value="KAJ7980217.1"/>
    <property type="molecule type" value="Genomic_DNA"/>
</dbReference>
<dbReference type="GO" id="GO:0005576">
    <property type="term" value="C:extracellular region"/>
    <property type="evidence" value="ECO:0007669"/>
    <property type="project" value="TreeGrafter"/>
</dbReference>
<keyword evidence="6" id="KW-0732">Signal</keyword>
<evidence type="ECO:0000256" key="6">
    <source>
        <dbReference type="SAM" id="SignalP"/>
    </source>
</evidence>
<evidence type="ECO:0000313" key="8">
    <source>
        <dbReference type="EMBL" id="KAJ7980217.1"/>
    </source>
</evidence>
<dbReference type="InterPro" id="IPR032861">
    <property type="entry name" value="TAXi_N"/>
</dbReference>
<reference evidence="8" key="1">
    <citation type="journal article" date="2023" name="Science">
        <title>Elucidation of the pathway for biosynthesis of saponin adjuvants from the soapbark tree.</title>
        <authorList>
            <person name="Reed J."/>
            <person name="Orme A."/>
            <person name="El-Demerdash A."/>
            <person name="Owen C."/>
            <person name="Martin L.B.B."/>
            <person name="Misra R.C."/>
            <person name="Kikuchi S."/>
            <person name="Rejzek M."/>
            <person name="Martin A.C."/>
            <person name="Harkess A."/>
            <person name="Leebens-Mack J."/>
            <person name="Louveau T."/>
            <person name="Stephenson M.J."/>
            <person name="Osbourn A."/>
        </authorList>
    </citation>
    <scope>NUCLEOTIDE SEQUENCE</scope>
    <source>
        <strain evidence="8">S10</strain>
    </source>
</reference>
<dbReference type="InterPro" id="IPR033121">
    <property type="entry name" value="PEPTIDASE_A1"/>
</dbReference>
<dbReference type="AlphaFoldDB" id="A0AAD7QEU2"/>
<protein>
    <submittedName>
        <fullName evidence="8">Aspartic proteinase CDR1-like</fullName>
    </submittedName>
</protein>
<dbReference type="InterPro" id="IPR021109">
    <property type="entry name" value="Peptidase_aspartic_dom_sf"/>
</dbReference>
<dbReference type="Gene3D" id="2.40.70.10">
    <property type="entry name" value="Acid Proteases"/>
    <property type="match status" value="2"/>
</dbReference>
<dbReference type="SUPFAM" id="SSF50630">
    <property type="entry name" value="Acid proteases"/>
    <property type="match status" value="1"/>
</dbReference>
<evidence type="ECO:0000313" key="9">
    <source>
        <dbReference type="Proteomes" id="UP001163823"/>
    </source>
</evidence>
<dbReference type="Pfam" id="PF14541">
    <property type="entry name" value="TAXi_C"/>
    <property type="match status" value="1"/>
</dbReference>
<sequence length="447" mass="50960">MHKQWPMAMASTFLFPCLFFFLCSTLFPSTLHSIKDGFVVPLIHRDSPQSPFYNHSMTTYDRLLGAAHRSVSRQNHLSSRRRTASNSNAHEITTRLVHDNLEYIMTFYIGTPPSKLTVFVDTGSDFIWAKCQICEKCHLSPIFEPLRSFSYTNFSCGTESCRHLDEFPGRKTCIKDMELCTYALQYLDDSKSAGYLAKEKFSYKQIRGVLEDLGYMEFGCSNTYSDHFRGLQDGCAGLNRGHFSFITQLGIRKFSHCFVLPEYEARGSSMLFGSVAKIYGDVTPYLEEKEDLYYVNLEGISIGDQRVPIPAGTFNLTFWDEGGFAVDTGTTYTNLRSEGFEPFLNMMRQVVHLQQRRGPPPFELCYEAKPQDFYNVPFVTFHLTGVDLKLEKQNTFVELRLGFWCLAIIRSTDSLSILGSFQQRGLMVGYDLDRKIVSFGSADCSTV</sequence>
<keyword evidence="9" id="KW-1185">Reference proteome</keyword>
<evidence type="ECO:0000256" key="3">
    <source>
        <dbReference type="ARBA" id="ARBA00022750"/>
    </source>
</evidence>
<feature type="signal peptide" evidence="6">
    <location>
        <begin position="1"/>
        <end position="25"/>
    </location>
</feature>
<dbReference type="PANTHER" id="PTHR47967">
    <property type="entry name" value="OS07G0603500 PROTEIN-RELATED"/>
    <property type="match status" value="1"/>
</dbReference>
<name>A0AAD7QEU2_QUISA</name>
<dbReference type="InterPro" id="IPR034161">
    <property type="entry name" value="Pepsin-like_plant"/>
</dbReference>
<organism evidence="8 9">
    <name type="scientific">Quillaja saponaria</name>
    <name type="common">Soap bark tree</name>
    <dbReference type="NCBI Taxonomy" id="32244"/>
    <lineage>
        <taxon>Eukaryota</taxon>
        <taxon>Viridiplantae</taxon>
        <taxon>Streptophyta</taxon>
        <taxon>Embryophyta</taxon>
        <taxon>Tracheophyta</taxon>
        <taxon>Spermatophyta</taxon>
        <taxon>Magnoliopsida</taxon>
        <taxon>eudicotyledons</taxon>
        <taxon>Gunneridae</taxon>
        <taxon>Pentapetalae</taxon>
        <taxon>rosids</taxon>
        <taxon>fabids</taxon>
        <taxon>Fabales</taxon>
        <taxon>Quillajaceae</taxon>
        <taxon>Quillaja</taxon>
    </lineage>
</organism>
<dbReference type="CDD" id="cd05476">
    <property type="entry name" value="pepsin_A_like_plant"/>
    <property type="match status" value="1"/>
</dbReference>
<keyword evidence="4" id="KW-0378">Hydrolase</keyword>
<feature type="domain" description="Peptidase A1" evidence="7">
    <location>
        <begin position="103"/>
        <end position="440"/>
    </location>
</feature>
<comment type="caution">
    <text evidence="8">The sequence shown here is derived from an EMBL/GenBank/DDBJ whole genome shotgun (WGS) entry which is preliminary data.</text>
</comment>
<keyword evidence="3" id="KW-0064">Aspartyl protease</keyword>
<dbReference type="InterPro" id="IPR032799">
    <property type="entry name" value="TAXi_C"/>
</dbReference>
<dbReference type="GO" id="GO:0006508">
    <property type="term" value="P:proteolysis"/>
    <property type="evidence" value="ECO:0007669"/>
    <property type="project" value="UniProtKB-KW"/>
</dbReference>
<evidence type="ECO:0000256" key="4">
    <source>
        <dbReference type="ARBA" id="ARBA00022801"/>
    </source>
</evidence>
<keyword evidence="2" id="KW-0645">Protease</keyword>
<evidence type="ECO:0000256" key="1">
    <source>
        <dbReference type="ARBA" id="ARBA00007447"/>
    </source>
</evidence>
<dbReference type="Pfam" id="PF14543">
    <property type="entry name" value="TAXi_N"/>
    <property type="match status" value="1"/>
</dbReference>
<dbReference type="PANTHER" id="PTHR47967:SF91">
    <property type="entry name" value="PEPTIDASE A1 DOMAIN-CONTAINING PROTEIN"/>
    <property type="match status" value="1"/>
</dbReference>
<gene>
    <name evidence="8" type="ORF">O6P43_003514</name>
</gene>
<dbReference type="Proteomes" id="UP001163823">
    <property type="component" value="Chromosome 2"/>
</dbReference>
<comment type="similarity">
    <text evidence="1">Belongs to the peptidase A1 family.</text>
</comment>
<evidence type="ECO:0000256" key="2">
    <source>
        <dbReference type="ARBA" id="ARBA00022670"/>
    </source>
</evidence>
<dbReference type="GO" id="GO:0004190">
    <property type="term" value="F:aspartic-type endopeptidase activity"/>
    <property type="evidence" value="ECO:0007669"/>
    <property type="project" value="UniProtKB-KW"/>
</dbReference>
<evidence type="ECO:0000259" key="7">
    <source>
        <dbReference type="PROSITE" id="PS51767"/>
    </source>
</evidence>
<proteinExistence type="inferred from homology"/>
<keyword evidence="5" id="KW-0325">Glycoprotein</keyword>
<evidence type="ECO:0000256" key="5">
    <source>
        <dbReference type="ARBA" id="ARBA00023180"/>
    </source>
</evidence>
<dbReference type="PROSITE" id="PS51767">
    <property type="entry name" value="PEPTIDASE_A1"/>
    <property type="match status" value="1"/>
</dbReference>